<reference evidence="1 2" key="1">
    <citation type="journal article" date="2015" name="Microbiome">
        <title>Genomic resolution of linkages in carbon, nitrogen, and sulfur cycling among widespread estuary sediment bacteria.</title>
        <authorList>
            <person name="Baker B.J."/>
            <person name="Lazar C.S."/>
            <person name="Teske A.P."/>
            <person name="Dick G.J."/>
        </authorList>
    </citation>
    <scope>NUCLEOTIDE SEQUENCE [LARGE SCALE GENOMIC DNA]</scope>
    <source>
        <strain evidence="1">DG_54_3</strain>
    </source>
</reference>
<gene>
    <name evidence="1" type="ORF">AMJ44_02240</name>
</gene>
<dbReference type="EMBL" id="LIZX01000013">
    <property type="protein sequence ID" value="KPJ69814.1"/>
    <property type="molecule type" value="Genomic_DNA"/>
</dbReference>
<evidence type="ECO:0008006" key="3">
    <source>
        <dbReference type="Google" id="ProtNLM"/>
    </source>
</evidence>
<dbReference type="Gene3D" id="3.40.50.12780">
    <property type="entry name" value="N-terminal domain of ligase-like"/>
    <property type="match status" value="1"/>
</dbReference>
<protein>
    <recommendedName>
        <fullName evidence="3">Capsule biosynthesis protein CapK</fullName>
    </recommendedName>
</protein>
<name>A0A0S7Y566_UNCSA</name>
<dbReference type="SUPFAM" id="SSF56801">
    <property type="entry name" value="Acetyl-CoA synthetase-like"/>
    <property type="match status" value="1"/>
</dbReference>
<dbReference type="Proteomes" id="UP000051861">
    <property type="component" value="Unassembled WGS sequence"/>
</dbReference>
<dbReference type="PANTHER" id="PTHR36932:SF1">
    <property type="entry name" value="CAPSULAR POLYSACCHARIDE BIOSYNTHESIS PROTEIN"/>
    <property type="match status" value="1"/>
</dbReference>
<dbReference type="AlphaFoldDB" id="A0A0S7Y566"/>
<dbReference type="PANTHER" id="PTHR36932">
    <property type="entry name" value="CAPSULAR POLYSACCHARIDE BIOSYNTHESIS PROTEIN"/>
    <property type="match status" value="1"/>
</dbReference>
<dbReference type="InterPro" id="IPR042099">
    <property type="entry name" value="ANL_N_sf"/>
</dbReference>
<organism evidence="1 2">
    <name type="scientific">candidate division WOR-1 bacterium DG_54_3</name>
    <dbReference type="NCBI Taxonomy" id="1703775"/>
    <lineage>
        <taxon>Bacteria</taxon>
        <taxon>Bacillati</taxon>
        <taxon>Saganbacteria</taxon>
    </lineage>
</organism>
<evidence type="ECO:0000313" key="1">
    <source>
        <dbReference type="EMBL" id="KPJ69814.1"/>
    </source>
</evidence>
<dbReference type="InterPro" id="IPR053158">
    <property type="entry name" value="CapK_Type1_Caps_Biosynth"/>
</dbReference>
<dbReference type="PATRIC" id="fig|1703775.3.peg.2990"/>
<evidence type="ECO:0000313" key="2">
    <source>
        <dbReference type="Proteomes" id="UP000051861"/>
    </source>
</evidence>
<accession>A0A0S7Y566</accession>
<sequence length="453" mass="52332">MHKNLVKYVIFPVHEKILGRKTFQYLQELEILQDSTPQELEALKFRKLRSLLIHAEENVPFYRERFVKADFSPARMKDIEDFKILPVLTKAEIRQNLDRMKWKGCPGRLFRYNTGGSSGEPLVFYFDRRRQAYDAAARALTHRWCGIDIGDRELYLWAAPVEISNQDRLKELRDRLTNQLLISAFEMSQEKIPVFVRQFRRFRPKCVFGYPSTIALFAKMAAERNFRMDDVGVQVIFCTAEVLYDKQRDIISQHFGGVPVADGYGSREGGFISHQCNQGSYHVIDPNYIIEYLKDGEEVKPGQDGEIVITHLDAWGMPFIRYRTGDVAQPGDSSCRCGRSFSTMSRIQGRTTDFMLTPDGRWQHGLVVIYVIRDIEGVAEFKVVQEDVDDVRVLLNVHESIYPADGNQRIVRGIKKRMGQEVNVTVEMVSEIPRDASGKYRYVVSKAAKEEFD</sequence>
<proteinExistence type="predicted"/>
<comment type="caution">
    <text evidence="1">The sequence shown here is derived from an EMBL/GenBank/DDBJ whole genome shotgun (WGS) entry which is preliminary data.</text>
</comment>